<feature type="transmembrane region" description="Helical" evidence="11">
    <location>
        <begin position="21"/>
        <end position="45"/>
    </location>
</feature>
<dbReference type="GO" id="GO:0004144">
    <property type="term" value="F:diacylglycerol O-acyltransferase activity"/>
    <property type="evidence" value="ECO:0007669"/>
    <property type="project" value="TreeGrafter"/>
</dbReference>
<name>A0A2H8TG44_9HEMI</name>
<dbReference type="PANTHER" id="PTHR12317">
    <property type="entry name" value="DIACYLGLYCEROL O-ACYLTRANSFERASE"/>
    <property type="match status" value="1"/>
</dbReference>
<dbReference type="GO" id="GO:0019432">
    <property type="term" value="P:triglyceride biosynthetic process"/>
    <property type="evidence" value="ECO:0007669"/>
    <property type="project" value="TreeGrafter"/>
</dbReference>
<evidence type="ECO:0000256" key="9">
    <source>
        <dbReference type="ARBA" id="ARBA00023136"/>
    </source>
</evidence>
<keyword evidence="4 11" id="KW-0808">Transferase</keyword>
<dbReference type="GO" id="GO:0005789">
    <property type="term" value="C:endoplasmic reticulum membrane"/>
    <property type="evidence" value="ECO:0007669"/>
    <property type="project" value="UniProtKB-SubCell"/>
</dbReference>
<keyword evidence="9 11" id="KW-0472">Membrane</keyword>
<dbReference type="SUPFAM" id="SSF69593">
    <property type="entry name" value="Glycerol-3-phosphate (1)-acyltransferase"/>
    <property type="match status" value="1"/>
</dbReference>
<keyword evidence="7 11" id="KW-1133">Transmembrane helix</keyword>
<evidence type="ECO:0000256" key="4">
    <source>
        <dbReference type="ARBA" id="ARBA00022679"/>
    </source>
</evidence>
<evidence type="ECO:0000256" key="3">
    <source>
        <dbReference type="ARBA" id="ARBA00022516"/>
    </source>
</evidence>
<feature type="transmembrane region" description="Helical" evidence="11">
    <location>
        <begin position="51"/>
        <end position="71"/>
    </location>
</feature>
<dbReference type="PANTHER" id="PTHR12317:SF79">
    <property type="entry name" value="ACYLTRANSFERASE"/>
    <property type="match status" value="1"/>
</dbReference>
<comment type="subcellular location">
    <subcellularLocation>
        <location evidence="1 11">Endoplasmic reticulum membrane</location>
        <topology evidence="1 11">Multi-pass membrane protein</topology>
    </subcellularLocation>
</comment>
<evidence type="ECO:0000256" key="2">
    <source>
        <dbReference type="ARBA" id="ARBA00005420"/>
    </source>
</evidence>
<dbReference type="OrthoDB" id="264532at2759"/>
<protein>
    <recommendedName>
        <fullName evidence="11">Acyltransferase</fullName>
        <ecNumber evidence="11">2.3.1.-</ecNumber>
    </recommendedName>
</protein>
<keyword evidence="8" id="KW-0443">Lipid metabolism</keyword>
<keyword evidence="5 11" id="KW-0812">Transmembrane</keyword>
<evidence type="ECO:0000256" key="11">
    <source>
        <dbReference type="RuleBase" id="RU367023"/>
    </source>
</evidence>
<evidence type="ECO:0000256" key="10">
    <source>
        <dbReference type="ARBA" id="ARBA00023315"/>
    </source>
</evidence>
<reference evidence="12" key="1">
    <citation type="submission" date="2017-10" db="EMBL/GenBank/DDBJ databases">
        <title>Transcriptome Assembly of Sugarcane Aphid Adults.</title>
        <authorList>
            <person name="Scully E.D."/>
            <person name="Palmer N.A."/>
            <person name="Geib S.M."/>
            <person name="Sarath G."/>
            <person name="Sattler S.E."/>
        </authorList>
    </citation>
    <scope>NUCLEOTIDE SEQUENCE</scope>
    <source>
        <tissue evidence="12">Whole body</tissue>
    </source>
</reference>
<evidence type="ECO:0000256" key="6">
    <source>
        <dbReference type="ARBA" id="ARBA00022824"/>
    </source>
</evidence>
<keyword evidence="3" id="KW-0444">Lipid biosynthesis</keyword>
<dbReference type="EC" id="2.3.1.-" evidence="11"/>
<comment type="similarity">
    <text evidence="2 11">Belongs to the diacylglycerol acyltransferase family.</text>
</comment>
<dbReference type="CDD" id="cd07987">
    <property type="entry name" value="LPLAT_MGAT-like"/>
    <property type="match status" value="1"/>
</dbReference>
<gene>
    <name evidence="12" type="primary">Mogat2</name>
</gene>
<dbReference type="EMBL" id="GFXV01001224">
    <property type="protein sequence ID" value="MBW13029.1"/>
    <property type="molecule type" value="Transcribed_RNA"/>
</dbReference>
<evidence type="ECO:0000256" key="7">
    <source>
        <dbReference type="ARBA" id="ARBA00022989"/>
    </source>
</evidence>
<sequence length="337" mass="38433">MKLKDVEFAPLCIPLRRRLETLAAAAWIYLVVLGGITGWAFLLYILMATRFWWAALLYALWIYLDRSVAWNNPNRFRFMRRLAWWTYFKNYFPVSLVKTHDLPADKSYLFATYPHGVLCAGSFSNFATDAGQFSELFPGLTSHLITLNLHFSMPFTREIGIGLCLQESSEKSLMNLLDNKKGNVAVLMVGGVSEAFKSFPGPYHLILKKRKGFIRVALQTGASLVPVFSFGETNVYGLGEAEPNSIWGKLLKLIKWKSGNKVPVGRGFFQYSFGIVPRRHPIVTVVGKPIDVPKIAKPEKEDIEKYHSIFIDELTKLFEEHKTKYSKHPDEMELVLD</sequence>
<evidence type="ECO:0000256" key="5">
    <source>
        <dbReference type="ARBA" id="ARBA00022692"/>
    </source>
</evidence>
<accession>A0A2H8TG44</accession>
<evidence type="ECO:0000313" key="12">
    <source>
        <dbReference type="EMBL" id="MBW13029.1"/>
    </source>
</evidence>
<dbReference type="Pfam" id="PF03982">
    <property type="entry name" value="DAGAT"/>
    <property type="match status" value="1"/>
</dbReference>
<keyword evidence="6 11" id="KW-0256">Endoplasmic reticulum</keyword>
<evidence type="ECO:0000256" key="8">
    <source>
        <dbReference type="ARBA" id="ARBA00023098"/>
    </source>
</evidence>
<evidence type="ECO:0000256" key="1">
    <source>
        <dbReference type="ARBA" id="ARBA00004477"/>
    </source>
</evidence>
<organism evidence="12">
    <name type="scientific">Melanaphis sacchari</name>
    <dbReference type="NCBI Taxonomy" id="742174"/>
    <lineage>
        <taxon>Eukaryota</taxon>
        <taxon>Metazoa</taxon>
        <taxon>Ecdysozoa</taxon>
        <taxon>Arthropoda</taxon>
        <taxon>Hexapoda</taxon>
        <taxon>Insecta</taxon>
        <taxon>Pterygota</taxon>
        <taxon>Neoptera</taxon>
        <taxon>Paraneoptera</taxon>
        <taxon>Hemiptera</taxon>
        <taxon>Sternorrhyncha</taxon>
        <taxon>Aphidomorpha</taxon>
        <taxon>Aphidoidea</taxon>
        <taxon>Aphididae</taxon>
        <taxon>Aphidini</taxon>
        <taxon>Melanaphis</taxon>
    </lineage>
</organism>
<proteinExistence type="inferred from homology"/>
<dbReference type="InterPro" id="IPR007130">
    <property type="entry name" value="DAGAT"/>
</dbReference>
<keyword evidence="10 12" id="KW-0012">Acyltransferase</keyword>
<dbReference type="AlphaFoldDB" id="A0A2H8TG44"/>